<dbReference type="PANTHER" id="PTHR35561">
    <property type="entry name" value="RNA 2',3'-CYCLIC PHOSPHODIESTERASE"/>
    <property type="match status" value="1"/>
</dbReference>
<gene>
    <name evidence="4" type="primary">thpR</name>
    <name evidence="4" type="ORF">GJ688_09100</name>
</gene>
<dbReference type="Gene3D" id="3.90.1140.10">
    <property type="entry name" value="Cyclic phosphodiesterase"/>
    <property type="match status" value="1"/>
</dbReference>
<dbReference type="GO" id="GO:0004113">
    <property type="term" value="F:2',3'-cyclic-nucleotide 3'-phosphodiesterase activity"/>
    <property type="evidence" value="ECO:0007669"/>
    <property type="project" value="InterPro"/>
</dbReference>
<accession>A0A6I3SK17</accession>
<dbReference type="SUPFAM" id="SSF55144">
    <property type="entry name" value="LigT-like"/>
    <property type="match status" value="1"/>
</dbReference>
<comment type="caution">
    <text evidence="4">The sequence shown here is derived from an EMBL/GenBank/DDBJ whole genome shotgun (WGS) entry which is preliminary data.</text>
</comment>
<feature type="short sequence motif" description="HXTX 1" evidence="2">
    <location>
        <begin position="81"/>
        <end position="84"/>
    </location>
</feature>
<comment type="catalytic activity">
    <reaction evidence="2">
        <text>a 3'-end 2',3'-cyclophospho-ribonucleotide-RNA + H2O = a 3'-end 2'-phospho-ribonucleotide-RNA + H(+)</text>
        <dbReference type="Rhea" id="RHEA:11828"/>
        <dbReference type="Rhea" id="RHEA-COMP:10464"/>
        <dbReference type="Rhea" id="RHEA-COMP:17353"/>
        <dbReference type="ChEBI" id="CHEBI:15377"/>
        <dbReference type="ChEBI" id="CHEBI:15378"/>
        <dbReference type="ChEBI" id="CHEBI:83064"/>
        <dbReference type="ChEBI" id="CHEBI:173113"/>
        <dbReference type="EC" id="3.1.4.58"/>
    </reaction>
</comment>
<proteinExistence type="inferred from homology"/>
<keyword evidence="3" id="KW-0472">Membrane</keyword>
<protein>
    <recommendedName>
        <fullName evidence="2">RNA 2',3'-cyclic phosphodiesterase</fullName>
        <shortName evidence="2">RNA 2',3'-CPDase</shortName>
        <ecNumber evidence="2">3.1.4.58</ecNumber>
    </recommendedName>
</protein>
<feature type="transmembrane region" description="Helical" evidence="3">
    <location>
        <begin position="6"/>
        <end position="27"/>
    </location>
</feature>
<reference evidence="4 5" key="1">
    <citation type="submission" date="2019-11" db="EMBL/GenBank/DDBJ databases">
        <title>Whole-genome sequence of a the green, strictly anaerobic photosynthetic bacterium Heliobacillus mobilis DSM 6151.</title>
        <authorList>
            <person name="Kyndt J.A."/>
            <person name="Meyer T.E."/>
        </authorList>
    </citation>
    <scope>NUCLEOTIDE SEQUENCE [LARGE SCALE GENOMIC DNA]</scope>
    <source>
        <strain evidence="4 5">DSM 6151</strain>
    </source>
</reference>
<evidence type="ECO:0000256" key="1">
    <source>
        <dbReference type="ARBA" id="ARBA00022801"/>
    </source>
</evidence>
<dbReference type="OrthoDB" id="9789350at2"/>
<dbReference type="NCBIfam" id="TIGR02258">
    <property type="entry name" value="2_5_ligase"/>
    <property type="match status" value="1"/>
</dbReference>
<name>A0A6I3SK17_HELMO</name>
<evidence type="ECO:0000256" key="3">
    <source>
        <dbReference type="SAM" id="Phobius"/>
    </source>
</evidence>
<sequence>MKHSTPIATWSISKMFLMGIIFVRCAAGGKKNRRRQKAGIYMRLFTAILFPSEAITELGRIQQSIEKRVQKARMVPSSNLHLTLQFLGEVTPDKLPSIKATLREAGEASVPFSLRWEQRLGHFGPLQAMRVLWLGLQEERAGLRQLQSQVARKLTAVGFPPEQRRYEPHVTLARDVIWREPENWQSISVPLIAPFTVTELVLMDSRIERGKAPVYEKLDSYPLCGEP</sequence>
<evidence type="ECO:0000313" key="5">
    <source>
        <dbReference type="Proteomes" id="UP000430670"/>
    </source>
</evidence>
<keyword evidence="5" id="KW-1185">Reference proteome</keyword>
<evidence type="ECO:0000313" key="4">
    <source>
        <dbReference type="EMBL" id="MTV49136.1"/>
    </source>
</evidence>
<comment type="function">
    <text evidence="2">Hydrolyzes RNA 2',3'-cyclic phosphodiester to an RNA 2'-phosphomonoester.</text>
</comment>
<evidence type="ECO:0000256" key="2">
    <source>
        <dbReference type="HAMAP-Rule" id="MF_01940"/>
    </source>
</evidence>
<dbReference type="Pfam" id="PF13563">
    <property type="entry name" value="2_5_RNA_ligase2"/>
    <property type="match status" value="1"/>
</dbReference>
<comment type="similarity">
    <text evidence="2">Belongs to the 2H phosphoesterase superfamily. ThpR family.</text>
</comment>
<organism evidence="4 5">
    <name type="scientific">Heliobacterium mobile</name>
    <name type="common">Heliobacillus mobilis</name>
    <dbReference type="NCBI Taxonomy" id="28064"/>
    <lineage>
        <taxon>Bacteria</taxon>
        <taxon>Bacillati</taxon>
        <taxon>Bacillota</taxon>
        <taxon>Clostridia</taxon>
        <taxon>Eubacteriales</taxon>
        <taxon>Heliobacteriaceae</taxon>
        <taxon>Heliobacterium</taxon>
    </lineage>
</organism>
<feature type="short sequence motif" description="HXTX 2" evidence="2">
    <location>
        <begin position="169"/>
        <end position="172"/>
    </location>
</feature>
<keyword evidence="3" id="KW-0812">Transmembrane</keyword>
<dbReference type="HAMAP" id="MF_01940">
    <property type="entry name" value="RNA_CPDase"/>
    <property type="match status" value="1"/>
</dbReference>
<dbReference type="InterPro" id="IPR009097">
    <property type="entry name" value="Cyclic_Pdiesterase"/>
</dbReference>
<dbReference type="InterPro" id="IPR004175">
    <property type="entry name" value="RNA_CPDase"/>
</dbReference>
<dbReference type="GO" id="GO:0008664">
    <property type="term" value="F:RNA 2',3'-cyclic 3'-phosphodiesterase activity"/>
    <property type="evidence" value="ECO:0007669"/>
    <property type="project" value="UniProtKB-EC"/>
</dbReference>
<feature type="active site" description="Proton donor" evidence="2">
    <location>
        <position position="81"/>
    </location>
</feature>
<dbReference type="EMBL" id="WNKU01000008">
    <property type="protein sequence ID" value="MTV49136.1"/>
    <property type="molecule type" value="Genomic_DNA"/>
</dbReference>
<dbReference type="Proteomes" id="UP000430670">
    <property type="component" value="Unassembled WGS sequence"/>
</dbReference>
<dbReference type="EC" id="3.1.4.58" evidence="2"/>
<dbReference type="AlphaFoldDB" id="A0A6I3SK17"/>
<keyword evidence="1 2" id="KW-0378">Hydrolase</keyword>
<feature type="active site" description="Proton acceptor" evidence="2">
    <location>
        <position position="169"/>
    </location>
</feature>
<keyword evidence="3" id="KW-1133">Transmembrane helix</keyword>
<dbReference type="PANTHER" id="PTHR35561:SF1">
    <property type="entry name" value="RNA 2',3'-CYCLIC PHOSPHODIESTERASE"/>
    <property type="match status" value="1"/>
</dbReference>